<feature type="transmembrane region" description="Helical" evidence="6">
    <location>
        <begin position="184"/>
        <end position="205"/>
    </location>
</feature>
<feature type="transmembrane region" description="Helical" evidence="6">
    <location>
        <begin position="484"/>
        <end position="503"/>
    </location>
</feature>
<dbReference type="SUPFAM" id="SSF103473">
    <property type="entry name" value="MFS general substrate transporter"/>
    <property type="match status" value="1"/>
</dbReference>
<feature type="transmembrane region" description="Helical" evidence="6">
    <location>
        <begin position="154"/>
        <end position="177"/>
    </location>
</feature>
<reference evidence="7 8" key="1">
    <citation type="submission" date="2017-06" db="EMBL/GenBank/DDBJ databases">
        <title>Draft genome sequence of a variant of Elsinoe murrayae.</title>
        <authorList>
            <person name="Cheng Q."/>
        </authorList>
    </citation>
    <scope>NUCLEOTIDE SEQUENCE [LARGE SCALE GENOMIC DNA]</scope>
    <source>
        <strain evidence="7 8">CQ-2017a</strain>
    </source>
</reference>
<dbReference type="InterPro" id="IPR036259">
    <property type="entry name" value="MFS_trans_sf"/>
</dbReference>
<dbReference type="STRING" id="2082308.A0A2K1QQ58"/>
<dbReference type="EMBL" id="NKHZ01000052">
    <property type="protein sequence ID" value="PNS17215.1"/>
    <property type="molecule type" value="Genomic_DNA"/>
</dbReference>
<keyword evidence="2 6" id="KW-0812">Transmembrane</keyword>
<keyword evidence="3 6" id="KW-1133">Transmembrane helix</keyword>
<accession>A0A2K1QQ58</accession>
<feature type="transmembrane region" description="Helical" evidence="6">
    <location>
        <begin position="93"/>
        <end position="113"/>
    </location>
</feature>
<name>A0A2K1QQ58_9PEZI</name>
<feature type="transmembrane region" description="Helical" evidence="6">
    <location>
        <begin position="211"/>
        <end position="232"/>
    </location>
</feature>
<organism evidence="7 8">
    <name type="scientific">Sphaceloma murrayae</name>
    <dbReference type="NCBI Taxonomy" id="2082308"/>
    <lineage>
        <taxon>Eukaryota</taxon>
        <taxon>Fungi</taxon>
        <taxon>Dikarya</taxon>
        <taxon>Ascomycota</taxon>
        <taxon>Pezizomycotina</taxon>
        <taxon>Dothideomycetes</taxon>
        <taxon>Dothideomycetidae</taxon>
        <taxon>Myriangiales</taxon>
        <taxon>Elsinoaceae</taxon>
        <taxon>Sphaceloma</taxon>
    </lineage>
</organism>
<feature type="compositionally biased region" description="Polar residues" evidence="5">
    <location>
        <begin position="276"/>
        <end position="295"/>
    </location>
</feature>
<dbReference type="InParanoid" id="A0A2K1QQ58"/>
<feature type="transmembrane region" description="Helical" evidence="6">
    <location>
        <begin position="547"/>
        <end position="567"/>
    </location>
</feature>
<feature type="transmembrane region" description="Helical" evidence="6">
    <location>
        <begin position="63"/>
        <end position="81"/>
    </location>
</feature>
<evidence type="ECO:0008006" key="9">
    <source>
        <dbReference type="Google" id="ProtNLM"/>
    </source>
</evidence>
<feature type="transmembrane region" description="Helical" evidence="6">
    <location>
        <begin position="509"/>
        <end position="535"/>
    </location>
</feature>
<dbReference type="PANTHER" id="PTHR23502:SF30">
    <property type="entry name" value="TRANSPORTER, PUTATIVE (AFU_ORTHOLOGUE AFUA_8G04702)-RELATED"/>
    <property type="match status" value="1"/>
</dbReference>
<dbReference type="Gene3D" id="1.20.1250.20">
    <property type="entry name" value="MFS general substrate transporter like domains"/>
    <property type="match status" value="2"/>
</dbReference>
<dbReference type="AlphaFoldDB" id="A0A2K1QQ58"/>
<evidence type="ECO:0000256" key="3">
    <source>
        <dbReference type="ARBA" id="ARBA00022989"/>
    </source>
</evidence>
<comment type="caution">
    <text evidence="7">The sequence shown here is derived from an EMBL/GenBank/DDBJ whole genome shotgun (WGS) entry which is preliminary data.</text>
</comment>
<evidence type="ECO:0000256" key="4">
    <source>
        <dbReference type="ARBA" id="ARBA00023136"/>
    </source>
</evidence>
<feature type="region of interest" description="Disordered" evidence="5">
    <location>
        <begin position="273"/>
        <end position="365"/>
    </location>
</feature>
<feature type="transmembrane region" description="Helical" evidence="6">
    <location>
        <begin position="125"/>
        <end position="142"/>
    </location>
</feature>
<keyword evidence="8" id="KW-1185">Reference proteome</keyword>
<dbReference type="Pfam" id="PF07690">
    <property type="entry name" value="MFS_1"/>
    <property type="match status" value="1"/>
</dbReference>
<evidence type="ECO:0000256" key="2">
    <source>
        <dbReference type="ARBA" id="ARBA00022692"/>
    </source>
</evidence>
<protein>
    <recommendedName>
        <fullName evidence="9">Major facilitator superfamily (MFS) profile domain-containing protein</fullName>
    </recommendedName>
</protein>
<dbReference type="OrthoDB" id="5215911at2759"/>
<evidence type="ECO:0000256" key="5">
    <source>
        <dbReference type="SAM" id="MobiDB-lite"/>
    </source>
</evidence>
<feature type="transmembrane region" description="Helical" evidence="6">
    <location>
        <begin position="579"/>
        <end position="597"/>
    </location>
</feature>
<dbReference type="GO" id="GO:0022857">
    <property type="term" value="F:transmembrane transporter activity"/>
    <property type="evidence" value="ECO:0007669"/>
    <property type="project" value="InterPro"/>
</dbReference>
<comment type="subcellular location">
    <subcellularLocation>
        <location evidence="1">Membrane</location>
        <topology evidence="1">Multi-pass membrane protein</topology>
    </subcellularLocation>
</comment>
<dbReference type="Proteomes" id="UP000243797">
    <property type="component" value="Unassembled WGS sequence"/>
</dbReference>
<dbReference type="GO" id="GO:0005886">
    <property type="term" value="C:plasma membrane"/>
    <property type="evidence" value="ECO:0007669"/>
    <property type="project" value="TreeGrafter"/>
</dbReference>
<dbReference type="InterPro" id="IPR011701">
    <property type="entry name" value="MFS"/>
</dbReference>
<evidence type="ECO:0000256" key="1">
    <source>
        <dbReference type="ARBA" id="ARBA00004141"/>
    </source>
</evidence>
<evidence type="ECO:0000256" key="6">
    <source>
        <dbReference type="SAM" id="Phobius"/>
    </source>
</evidence>
<feature type="compositionally biased region" description="Polar residues" evidence="5">
    <location>
        <begin position="338"/>
        <end position="364"/>
    </location>
</feature>
<proteinExistence type="predicted"/>
<gene>
    <name evidence="7" type="ORF">CAC42_7269</name>
</gene>
<evidence type="ECO:0000313" key="7">
    <source>
        <dbReference type="EMBL" id="PNS17215.1"/>
    </source>
</evidence>
<dbReference type="PANTHER" id="PTHR23502">
    <property type="entry name" value="MAJOR FACILITATOR SUPERFAMILY"/>
    <property type="match status" value="1"/>
</dbReference>
<sequence>MPTHLDDEQVPGTVYLVDVKGQAGASMHDASHKDVVLVPRPSADPEDPLNWSHQRKIMAVSMTYLYVIGTGIATSLQYSVLPDITRDTGISTANLVQGTGVMFLFLGWACLLWQPLALTYGRRGVYLISMLLTVPVMVWTAYSSSSGEWFAHRILIGIIVSPIESLPEVTVFDVFFAHNRGTYMGLYVFILFGSNFLAPLVAGWFNDAYGWRWTMNFGAILCAVCFVIMFFLMEETIYFRDTTIEGKDLDESDKYAMAAASDPEKAFIEGKIPSLNPATTRSDNIPSLSPGSTADHNAPSLAPPSENMDNIPTLSPPGPSSAGAPSFTTPPSDRETIPSLQPGIQSKTASSSIEKSDASTSHTTAKSRRAKYAIFTALPGRPSNMAMLRMTYRPLLMIPALPTVLWSGFLYGINLSWYNVLNGTTSPVLSAAPYNWSAALIGCVYTGPLLGAAFASLWAGNAADWLALRLARRNGGVREPEHRLWVLAVSGILSAAGLITWGVGADAGVHWIGLVFGLGMLTFGCVTGGSIAVSYNVDCFKEIGGETTGSVMVIRNTIGFGISYAITPWYTNQGLQNCFITAGMVSIACTFTFLLMIKWGKSLRRWSIPAYRKFVATTAVQHE</sequence>
<feature type="transmembrane region" description="Helical" evidence="6">
    <location>
        <begin position="395"/>
        <end position="418"/>
    </location>
</feature>
<evidence type="ECO:0000313" key="8">
    <source>
        <dbReference type="Proteomes" id="UP000243797"/>
    </source>
</evidence>
<keyword evidence="4 6" id="KW-0472">Membrane</keyword>
<feature type="transmembrane region" description="Helical" evidence="6">
    <location>
        <begin position="438"/>
        <end position="463"/>
    </location>
</feature>